<sequence>MYEHIGMQVYGFSYSRFFSTLIISNEVFNNDSFTSFSWLVAHIVSKSSSLAFVCIFQLSLCCGAEKAHDNVYLRLVFALGLEDVQLWQGGVEGVRLCDKRGYQTSIPPPCDDEYRSMSELMAYTLNLVVADPDVNAAEKFKLFQSFITPDYNKFKNITFLLYEIFACHALKA</sequence>
<reference evidence="1" key="1">
    <citation type="submission" date="2020-05" db="UniProtKB">
        <authorList>
            <consortium name="EnsemblMetazoa"/>
        </authorList>
    </citation>
    <scope>IDENTIFICATION</scope>
    <source>
        <strain evidence="1">TTRI</strain>
    </source>
</reference>
<organism evidence="1 2">
    <name type="scientific">Glossina austeni</name>
    <name type="common">Savannah tsetse fly</name>
    <dbReference type="NCBI Taxonomy" id="7395"/>
    <lineage>
        <taxon>Eukaryota</taxon>
        <taxon>Metazoa</taxon>
        <taxon>Ecdysozoa</taxon>
        <taxon>Arthropoda</taxon>
        <taxon>Hexapoda</taxon>
        <taxon>Insecta</taxon>
        <taxon>Pterygota</taxon>
        <taxon>Neoptera</taxon>
        <taxon>Endopterygota</taxon>
        <taxon>Diptera</taxon>
        <taxon>Brachycera</taxon>
        <taxon>Muscomorpha</taxon>
        <taxon>Hippoboscoidea</taxon>
        <taxon>Glossinidae</taxon>
        <taxon>Glossina</taxon>
    </lineage>
</organism>
<accession>A0A1A9VH59</accession>
<proteinExistence type="predicted"/>
<evidence type="ECO:0000313" key="1">
    <source>
        <dbReference type="EnsemblMetazoa" id="GAUT037124-PA"/>
    </source>
</evidence>
<keyword evidence="2" id="KW-1185">Reference proteome</keyword>
<dbReference type="VEuPathDB" id="VectorBase:GAUT037124"/>
<dbReference type="EnsemblMetazoa" id="GAUT037124-RA">
    <property type="protein sequence ID" value="GAUT037124-PA"/>
    <property type="gene ID" value="GAUT037124"/>
</dbReference>
<dbReference type="Proteomes" id="UP000078200">
    <property type="component" value="Unassembled WGS sequence"/>
</dbReference>
<name>A0A1A9VH59_GLOAU</name>
<protein>
    <submittedName>
        <fullName evidence="1">Uncharacterized protein</fullName>
    </submittedName>
</protein>
<evidence type="ECO:0000313" key="2">
    <source>
        <dbReference type="Proteomes" id="UP000078200"/>
    </source>
</evidence>
<dbReference type="AlphaFoldDB" id="A0A1A9VH59"/>